<protein>
    <submittedName>
        <fullName evidence="1">Uncharacterized protein</fullName>
    </submittedName>
</protein>
<proteinExistence type="predicted"/>
<reference evidence="1 2" key="1">
    <citation type="journal article" date="2022" name="Cell">
        <title>Repeat-based holocentromeres influence genome architecture and karyotype evolution.</title>
        <authorList>
            <person name="Hofstatter P.G."/>
            <person name="Thangavel G."/>
            <person name="Lux T."/>
            <person name="Neumann P."/>
            <person name="Vondrak T."/>
            <person name="Novak P."/>
            <person name="Zhang M."/>
            <person name="Costa L."/>
            <person name="Castellani M."/>
            <person name="Scott A."/>
            <person name="Toegelov H."/>
            <person name="Fuchs J."/>
            <person name="Mata-Sucre Y."/>
            <person name="Dias Y."/>
            <person name="Vanzela A.L.L."/>
            <person name="Huettel B."/>
            <person name="Almeida C.C.S."/>
            <person name="Simkova H."/>
            <person name="Souza G."/>
            <person name="Pedrosa-Harand A."/>
            <person name="Macas J."/>
            <person name="Mayer K.F.X."/>
            <person name="Houben A."/>
            <person name="Marques A."/>
        </authorList>
    </citation>
    <scope>NUCLEOTIDE SEQUENCE [LARGE SCALE GENOMIC DNA]</scope>
    <source>
        <strain evidence="1">RhyTen1mFocal</strain>
    </source>
</reference>
<comment type="caution">
    <text evidence="1">The sequence shown here is derived from an EMBL/GenBank/DDBJ whole genome shotgun (WGS) entry which is preliminary data.</text>
</comment>
<dbReference type="EMBL" id="JAMRDG010000002">
    <property type="protein sequence ID" value="KAJ3689150.1"/>
    <property type="molecule type" value="Genomic_DNA"/>
</dbReference>
<keyword evidence="2" id="KW-1185">Reference proteome</keyword>
<dbReference type="Proteomes" id="UP001210211">
    <property type="component" value="Unassembled WGS sequence"/>
</dbReference>
<dbReference type="AlphaFoldDB" id="A0AAD5Z969"/>
<sequence length="108" mass="11768">MAVTTSKVELLWPVSVMYMSLIRLMLSREISTTEVVKLKTVKDGGGPACSTFSEGMCPRDQSGFTVGLGKPRASSPTAFRNCAKPRSSQTKWLKQIAIVYPPQVNSVT</sequence>
<evidence type="ECO:0000313" key="2">
    <source>
        <dbReference type="Proteomes" id="UP001210211"/>
    </source>
</evidence>
<evidence type="ECO:0000313" key="1">
    <source>
        <dbReference type="EMBL" id="KAJ3689150.1"/>
    </source>
</evidence>
<organism evidence="1 2">
    <name type="scientific">Rhynchospora tenuis</name>
    <dbReference type="NCBI Taxonomy" id="198213"/>
    <lineage>
        <taxon>Eukaryota</taxon>
        <taxon>Viridiplantae</taxon>
        <taxon>Streptophyta</taxon>
        <taxon>Embryophyta</taxon>
        <taxon>Tracheophyta</taxon>
        <taxon>Spermatophyta</taxon>
        <taxon>Magnoliopsida</taxon>
        <taxon>Liliopsida</taxon>
        <taxon>Poales</taxon>
        <taxon>Cyperaceae</taxon>
        <taxon>Cyperoideae</taxon>
        <taxon>Rhynchosporeae</taxon>
        <taxon>Rhynchospora</taxon>
    </lineage>
</organism>
<gene>
    <name evidence="1" type="ORF">LUZ61_018314</name>
</gene>
<accession>A0AAD5Z969</accession>
<name>A0AAD5Z969_9POAL</name>